<feature type="coiled-coil region" evidence="3">
    <location>
        <begin position="162"/>
        <end position="213"/>
    </location>
</feature>
<keyword evidence="3" id="KW-0175">Coiled coil</keyword>
<comment type="caution">
    <text evidence="5">The sequence shown here is derived from an EMBL/GenBank/DDBJ whole genome shotgun (WGS) entry which is preliminary data.</text>
</comment>
<proteinExistence type="predicted"/>
<feature type="compositionally biased region" description="Basic and acidic residues" evidence="4">
    <location>
        <begin position="26"/>
        <end position="37"/>
    </location>
</feature>
<name>A0ABQ8XRI9_9EUKA</name>
<evidence type="ECO:0000256" key="3">
    <source>
        <dbReference type="SAM" id="Coils"/>
    </source>
</evidence>
<evidence type="ECO:0000256" key="4">
    <source>
        <dbReference type="SAM" id="MobiDB-lite"/>
    </source>
</evidence>
<dbReference type="Proteomes" id="UP001150062">
    <property type="component" value="Unassembled WGS sequence"/>
</dbReference>
<protein>
    <submittedName>
        <fullName evidence="5">Dynactin subunit</fullName>
    </submittedName>
</protein>
<evidence type="ECO:0000313" key="6">
    <source>
        <dbReference type="Proteomes" id="UP001150062"/>
    </source>
</evidence>
<gene>
    <name evidence="5" type="ORF">M0813_03911</name>
</gene>
<organism evidence="5 6">
    <name type="scientific">Anaeramoeba flamelloides</name>
    <dbReference type="NCBI Taxonomy" id="1746091"/>
    <lineage>
        <taxon>Eukaryota</taxon>
        <taxon>Metamonada</taxon>
        <taxon>Anaeramoebidae</taxon>
        <taxon>Anaeramoeba</taxon>
    </lineage>
</organism>
<keyword evidence="2" id="KW-0963">Cytoplasm</keyword>
<dbReference type="InterPro" id="IPR028133">
    <property type="entry name" value="Dynamitin"/>
</dbReference>
<evidence type="ECO:0000256" key="2">
    <source>
        <dbReference type="ARBA" id="ARBA00022490"/>
    </source>
</evidence>
<dbReference type="PANTHER" id="PTHR15346">
    <property type="entry name" value="DYNACTIN SUBUNIT"/>
    <property type="match status" value="1"/>
</dbReference>
<feature type="coiled-coil region" evidence="3">
    <location>
        <begin position="48"/>
        <end position="82"/>
    </location>
</feature>
<evidence type="ECO:0000256" key="1">
    <source>
        <dbReference type="ARBA" id="ARBA00004496"/>
    </source>
</evidence>
<dbReference type="EMBL" id="JAOAOG010000264">
    <property type="protein sequence ID" value="KAJ6235227.1"/>
    <property type="molecule type" value="Genomic_DNA"/>
</dbReference>
<reference evidence="5" key="1">
    <citation type="submission" date="2022-08" db="EMBL/GenBank/DDBJ databases">
        <title>Novel sulfate-reducing endosymbionts in the free-living metamonad Anaeramoeba.</title>
        <authorList>
            <person name="Jerlstrom-Hultqvist J."/>
            <person name="Cepicka I."/>
            <person name="Gallot-Lavallee L."/>
            <person name="Salas-Leiva D."/>
            <person name="Curtis B.A."/>
            <person name="Zahonova K."/>
            <person name="Pipaliya S."/>
            <person name="Dacks J."/>
            <person name="Roger A.J."/>
        </authorList>
    </citation>
    <scope>NUCLEOTIDE SEQUENCE</scope>
    <source>
        <strain evidence="5">Schooner1</strain>
    </source>
</reference>
<feature type="region of interest" description="Disordered" evidence="4">
    <location>
        <begin position="1"/>
        <end position="40"/>
    </location>
</feature>
<evidence type="ECO:0000313" key="5">
    <source>
        <dbReference type="EMBL" id="KAJ6235227.1"/>
    </source>
</evidence>
<dbReference type="Pfam" id="PF04912">
    <property type="entry name" value="Dynamitin"/>
    <property type="match status" value="1"/>
</dbReference>
<keyword evidence="6" id="KW-1185">Reference proteome</keyword>
<comment type="subcellular location">
    <subcellularLocation>
        <location evidence="1">Cytoplasm</location>
    </subcellularLocation>
</comment>
<sequence>MTQNTPIKKDPNIFQTPDPQSVPEFRNSDPKEEEKKIKQNKINTFEQLNELSKQCETKEQRYKRLRTEILQLLKHLEHSKNESSVTDFSPKTLTHSLLDLKIKLNETKRSGLIGNESIKETENEQERNTSKVISGINSVKTTTKTEKTKEINLKKEKSIGIKKEKEKETEMEKEEIKTKQNITYEFKELTNNQENSKKRREEIKKRIEKLELLLGIKTSKTTSQIEQGTLTERVNKIVEITKLWDLKKLSNIERKIQSYLHQIESFKPETGFEINENTHKKLREIQDKMSNVSTTVKKLPETITELNKGQENHNQKISILTTAKELDEDQKELMNNFEDHQPVIELLQTNIQDNMKIIKSNTALLQKRIKELKGNL</sequence>
<accession>A0ABQ8XRI9</accession>